<dbReference type="Gene3D" id="3.40.50.2300">
    <property type="match status" value="1"/>
</dbReference>
<feature type="coiled-coil region" evidence="2">
    <location>
        <begin position="131"/>
        <end position="158"/>
    </location>
</feature>
<dbReference type="InterPro" id="IPR037522">
    <property type="entry name" value="HD_GYP_dom"/>
</dbReference>
<evidence type="ECO:0000259" key="3">
    <source>
        <dbReference type="PROSITE" id="PS50110"/>
    </source>
</evidence>
<gene>
    <name evidence="5" type="ORF">I0D00_06765</name>
</gene>
<dbReference type="CDD" id="cd17569">
    <property type="entry name" value="REC_HupR-like"/>
    <property type="match status" value="1"/>
</dbReference>
<reference evidence="5 6" key="1">
    <citation type="journal article" date="2021" name="Syst. Appl. Microbiol.">
        <title>Pseudomonas lalucatii sp. nov. isolated from Vallgornera, a karstic cave in Mallorca, Western Mediterranean.</title>
        <authorList>
            <person name="Busquets A."/>
            <person name="Mulet M."/>
            <person name="Gomila M."/>
            <person name="Garcia-Valdes E."/>
        </authorList>
    </citation>
    <scope>NUCLEOTIDE SEQUENCE [LARGE SCALE GENOMIC DNA]</scope>
    <source>
        <strain evidence="5 6">R1b54</strain>
    </source>
</reference>
<evidence type="ECO:0000256" key="1">
    <source>
        <dbReference type="PROSITE-ProRule" id="PRU00169"/>
    </source>
</evidence>
<keyword evidence="6" id="KW-1185">Reference proteome</keyword>
<sequence length="452" mass="51664">MTQQHEQHEQLSATLLLVDDEENILKSLCRQLRHEPYEILIANGAEQALQLLNQKSVDLLISDARMPGMDGATLLTEVQQRWPECVRILLTGQADLSTTIKAINQGRIYRYISKPWDDEELRLTIRQALAFQHSERERERLEQLTKEQNQRLQELNTTLELRVRARTEELQQTADMLDLAYAELKRSYVTATEVFSGLVAQRIPRDKQANSQVIALLRAYCEHHGYDENMSRDLAMAAALYNLGKLTWNDNLLRSPADLLYKTERERYRQYPVLGESLLMSLEPLQDAARLIRHHQERWDGGGFPDRLKGETIPLGARLLKLAVDFVELQCGLVLERRLSRDEALLLIQKYSGKLYDPQLCERFVVLCTELAPDLALADPSILAVDTRRLEPGMLLARNLNAENGTLLLNEGKQLSRALIDKLIAFEQSEGARYTLFVRPAPQTSITSQDAV</sequence>
<dbReference type="Pfam" id="PF00072">
    <property type="entry name" value="Response_reg"/>
    <property type="match status" value="1"/>
</dbReference>
<dbReference type="RefSeq" id="WP_213638972.1">
    <property type="nucleotide sequence ID" value="NZ_JADPMV010000001.1"/>
</dbReference>
<dbReference type="PROSITE" id="PS51832">
    <property type="entry name" value="HD_GYP"/>
    <property type="match status" value="1"/>
</dbReference>
<feature type="domain" description="Response regulatory" evidence="3">
    <location>
        <begin position="14"/>
        <end position="129"/>
    </location>
</feature>
<dbReference type="InterPro" id="IPR011006">
    <property type="entry name" value="CheY-like_superfamily"/>
</dbReference>
<feature type="domain" description="HD-GYP" evidence="4">
    <location>
        <begin position="184"/>
        <end position="380"/>
    </location>
</feature>
<dbReference type="Pfam" id="PF13487">
    <property type="entry name" value="HD_5"/>
    <property type="match status" value="1"/>
</dbReference>
<proteinExistence type="predicted"/>
<dbReference type="InterPro" id="IPR052020">
    <property type="entry name" value="Cyclic_di-GMP/3'3'-cGAMP_PDE"/>
</dbReference>
<evidence type="ECO:0000313" key="5">
    <source>
        <dbReference type="EMBL" id="MBS7661646.1"/>
    </source>
</evidence>
<keyword evidence="1" id="KW-0597">Phosphoprotein</keyword>
<evidence type="ECO:0000256" key="2">
    <source>
        <dbReference type="SAM" id="Coils"/>
    </source>
</evidence>
<comment type="caution">
    <text evidence="5">The sequence shown here is derived from an EMBL/GenBank/DDBJ whole genome shotgun (WGS) entry which is preliminary data.</text>
</comment>
<dbReference type="Proteomes" id="UP001196601">
    <property type="component" value="Unassembled WGS sequence"/>
</dbReference>
<dbReference type="SUPFAM" id="SSF109604">
    <property type="entry name" value="HD-domain/PDEase-like"/>
    <property type="match status" value="1"/>
</dbReference>
<evidence type="ECO:0000259" key="4">
    <source>
        <dbReference type="PROSITE" id="PS51832"/>
    </source>
</evidence>
<dbReference type="SUPFAM" id="SSF52172">
    <property type="entry name" value="CheY-like"/>
    <property type="match status" value="1"/>
</dbReference>
<dbReference type="SMART" id="SM00448">
    <property type="entry name" value="REC"/>
    <property type="match status" value="1"/>
</dbReference>
<dbReference type="PANTHER" id="PTHR45228">
    <property type="entry name" value="CYCLIC DI-GMP PHOSPHODIESTERASE TM_0186-RELATED"/>
    <property type="match status" value="1"/>
</dbReference>
<dbReference type="PANTHER" id="PTHR45228:SF8">
    <property type="entry name" value="TWO-COMPONENT RESPONSE REGULATOR-RELATED"/>
    <property type="match status" value="1"/>
</dbReference>
<evidence type="ECO:0000313" key="6">
    <source>
        <dbReference type="Proteomes" id="UP001196601"/>
    </source>
</evidence>
<dbReference type="InterPro" id="IPR001789">
    <property type="entry name" value="Sig_transdc_resp-reg_receiver"/>
</dbReference>
<dbReference type="CDD" id="cd00077">
    <property type="entry name" value="HDc"/>
    <property type="match status" value="1"/>
</dbReference>
<organism evidence="5 6">
    <name type="scientific">Pseudomonas lalucatii</name>
    <dbReference type="NCBI Taxonomy" id="1424203"/>
    <lineage>
        <taxon>Bacteria</taxon>
        <taxon>Pseudomonadati</taxon>
        <taxon>Pseudomonadota</taxon>
        <taxon>Gammaproteobacteria</taxon>
        <taxon>Pseudomonadales</taxon>
        <taxon>Pseudomonadaceae</taxon>
        <taxon>Pseudomonas</taxon>
    </lineage>
</organism>
<keyword evidence="2" id="KW-0175">Coiled coil</keyword>
<dbReference type="EMBL" id="JADPMV010000001">
    <property type="protein sequence ID" value="MBS7661646.1"/>
    <property type="molecule type" value="Genomic_DNA"/>
</dbReference>
<dbReference type="Gene3D" id="1.10.3210.10">
    <property type="entry name" value="Hypothetical protein af1432"/>
    <property type="match status" value="1"/>
</dbReference>
<dbReference type="PROSITE" id="PS50110">
    <property type="entry name" value="RESPONSE_REGULATORY"/>
    <property type="match status" value="1"/>
</dbReference>
<accession>A0ABS5PYT0</accession>
<feature type="modified residue" description="4-aspartylphosphate" evidence="1">
    <location>
        <position position="63"/>
    </location>
</feature>
<name>A0ABS5PYT0_9PSED</name>
<dbReference type="InterPro" id="IPR003607">
    <property type="entry name" value="HD/PDEase_dom"/>
</dbReference>
<protein>
    <submittedName>
        <fullName evidence="5">Response regulator</fullName>
    </submittedName>
</protein>